<reference evidence="1 2" key="1">
    <citation type="submission" date="2016-12" db="EMBL/GenBank/DDBJ databases">
        <authorList>
            <person name="Song W.-J."/>
            <person name="Kurnit D.M."/>
        </authorList>
    </citation>
    <scope>NUCLEOTIDE SEQUENCE [LARGE SCALE GENOMIC DNA]</scope>
    <source>
        <strain evidence="1 2">175</strain>
    </source>
</reference>
<dbReference type="RefSeq" id="WP_085214264.1">
    <property type="nucleotide sequence ID" value="NZ_FXAM01000001.1"/>
</dbReference>
<evidence type="ECO:0000313" key="2">
    <source>
        <dbReference type="Proteomes" id="UP000192923"/>
    </source>
</evidence>
<sequence length="127" mass="13823">MTNAHEIREQAEILLELSNSILSAAIGGYWDEMDELEHQRTALFERMLGVDEVSGADRIFLVGVMEHIRVVDATVRKFIGAGQATGWLAGVESGFDILSDEDLALLAIELAGPPDGPASREPLLAYQ</sequence>
<gene>
    <name evidence="1" type="ORF">SAMN02949497_3142</name>
</gene>
<name>A0A1Y6CYM6_9GAMM</name>
<dbReference type="Proteomes" id="UP000192923">
    <property type="component" value="Unassembled WGS sequence"/>
</dbReference>
<dbReference type="EMBL" id="FXAM01000001">
    <property type="protein sequence ID" value="SMF95768.1"/>
    <property type="molecule type" value="Genomic_DNA"/>
</dbReference>
<dbReference type="STRING" id="1760988.SAMN02949497_3142"/>
<evidence type="ECO:0000313" key="1">
    <source>
        <dbReference type="EMBL" id="SMF95768.1"/>
    </source>
</evidence>
<dbReference type="AlphaFoldDB" id="A0A1Y6CYM6"/>
<organism evidence="1 2">
    <name type="scientific">Methylomagnum ishizawai</name>
    <dbReference type="NCBI Taxonomy" id="1760988"/>
    <lineage>
        <taxon>Bacteria</taxon>
        <taxon>Pseudomonadati</taxon>
        <taxon>Pseudomonadota</taxon>
        <taxon>Gammaproteobacteria</taxon>
        <taxon>Methylococcales</taxon>
        <taxon>Methylococcaceae</taxon>
        <taxon>Methylomagnum</taxon>
    </lineage>
</organism>
<accession>A0A1Y6CYM6</accession>
<protein>
    <submittedName>
        <fullName evidence="1">Uncharacterized protein</fullName>
    </submittedName>
</protein>
<keyword evidence="2" id="KW-1185">Reference proteome</keyword>
<proteinExistence type="predicted"/>